<evidence type="ECO:0000256" key="5">
    <source>
        <dbReference type="ARBA" id="ARBA00022777"/>
    </source>
</evidence>
<evidence type="ECO:0000313" key="10">
    <source>
        <dbReference type="EMBL" id="KAF2179758.1"/>
    </source>
</evidence>
<evidence type="ECO:0000256" key="1">
    <source>
        <dbReference type="ARBA" id="ARBA00012513"/>
    </source>
</evidence>
<name>A0A6A6DMZ8_9PEZI</name>
<gene>
    <name evidence="10" type="ORF">K469DRAFT_517809</name>
</gene>
<dbReference type="GO" id="GO:0005524">
    <property type="term" value="F:ATP binding"/>
    <property type="evidence" value="ECO:0007669"/>
    <property type="project" value="UniProtKB-KW"/>
</dbReference>
<evidence type="ECO:0000256" key="8">
    <source>
        <dbReference type="ARBA" id="ARBA00048679"/>
    </source>
</evidence>
<dbReference type="AlphaFoldDB" id="A0A6A6DMZ8"/>
<evidence type="ECO:0000256" key="2">
    <source>
        <dbReference type="ARBA" id="ARBA00022527"/>
    </source>
</evidence>
<dbReference type="InterPro" id="IPR008271">
    <property type="entry name" value="Ser/Thr_kinase_AS"/>
</dbReference>
<dbReference type="GO" id="GO:0004674">
    <property type="term" value="F:protein serine/threonine kinase activity"/>
    <property type="evidence" value="ECO:0007669"/>
    <property type="project" value="UniProtKB-KW"/>
</dbReference>
<proteinExistence type="predicted"/>
<dbReference type="Gene3D" id="1.10.510.10">
    <property type="entry name" value="Transferase(Phosphotransferase) domain 1"/>
    <property type="match status" value="1"/>
</dbReference>
<keyword evidence="6" id="KW-0067">ATP-binding</keyword>
<dbReference type="InterPro" id="IPR011009">
    <property type="entry name" value="Kinase-like_dom_sf"/>
</dbReference>
<evidence type="ECO:0000256" key="7">
    <source>
        <dbReference type="ARBA" id="ARBA00047899"/>
    </source>
</evidence>
<dbReference type="Proteomes" id="UP000800200">
    <property type="component" value="Unassembled WGS sequence"/>
</dbReference>
<dbReference type="EMBL" id="ML994662">
    <property type="protein sequence ID" value="KAF2179758.1"/>
    <property type="molecule type" value="Genomic_DNA"/>
</dbReference>
<keyword evidence="11" id="KW-1185">Reference proteome</keyword>
<dbReference type="SUPFAM" id="SSF56112">
    <property type="entry name" value="Protein kinase-like (PK-like)"/>
    <property type="match status" value="1"/>
</dbReference>
<evidence type="ECO:0000256" key="6">
    <source>
        <dbReference type="ARBA" id="ARBA00022840"/>
    </source>
</evidence>
<dbReference type="PROSITE" id="PS00108">
    <property type="entry name" value="PROTEIN_KINASE_ST"/>
    <property type="match status" value="1"/>
</dbReference>
<dbReference type="PANTHER" id="PTHR43895:SF32">
    <property type="entry name" value="SERINE_THREONINE-PROTEIN KINASE CHK1"/>
    <property type="match status" value="1"/>
</dbReference>
<dbReference type="OrthoDB" id="4062651at2759"/>
<accession>A0A6A6DMZ8</accession>
<dbReference type="GO" id="GO:0007165">
    <property type="term" value="P:signal transduction"/>
    <property type="evidence" value="ECO:0007669"/>
    <property type="project" value="TreeGrafter"/>
</dbReference>
<feature type="domain" description="Protein kinase" evidence="9">
    <location>
        <begin position="1"/>
        <end position="181"/>
    </location>
</feature>
<keyword evidence="3" id="KW-0808">Transferase</keyword>
<reference evidence="10" key="1">
    <citation type="journal article" date="2020" name="Stud. Mycol.">
        <title>101 Dothideomycetes genomes: a test case for predicting lifestyles and emergence of pathogens.</title>
        <authorList>
            <person name="Haridas S."/>
            <person name="Albert R."/>
            <person name="Binder M."/>
            <person name="Bloem J."/>
            <person name="Labutti K."/>
            <person name="Salamov A."/>
            <person name="Andreopoulos B."/>
            <person name="Baker S."/>
            <person name="Barry K."/>
            <person name="Bills G."/>
            <person name="Bluhm B."/>
            <person name="Cannon C."/>
            <person name="Castanera R."/>
            <person name="Culley D."/>
            <person name="Daum C."/>
            <person name="Ezra D."/>
            <person name="Gonzalez J."/>
            <person name="Henrissat B."/>
            <person name="Kuo A."/>
            <person name="Liang C."/>
            <person name="Lipzen A."/>
            <person name="Lutzoni F."/>
            <person name="Magnuson J."/>
            <person name="Mondo S."/>
            <person name="Nolan M."/>
            <person name="Ohm R."/>
            <person name="Pangilinan J."/>
            <person name="Park H.-J."/>
            <person name="Ramirez L."/>
            <person name="Alfaro M."/>
            <person name="Sun H."/>
            <person name="Tritt A."/>
            <person name="Yoshinaga Y."/>
            <person name="Zwiers L.-H."/>
            <person name="Turgeon B."/>
            <person name="Goodwin S."/>
            <person name="Spatafora J."/>
            <person name="Crous P."/>
            <person name="Grigoriev I."/>
        </authorList>
    </citation>
    <scope>NUCLEOTIDE SEQUENCE</scope>
    <source>
        <strain evidence="10">CBS 207.26</strain>
    </source>
</reference>
<keyword evidence="4" id="KW-0547">Nucleotide-binding</keyword>
<protein>
    <recommendedName>
        <fullName evidence="1">non-specific serine/threonine protein kinase</fullName>
        <ecNumber evidence="1">2.7.11.1</ecNumber>
    </recommendedName>
</protein>
<comment type="catalytic activity">
    <reaction evidence="7">
        <text>L-threonyl-[protein] + ATP = O-phospho-L-threonyl-[protein] + ADP + H(+)</text>
        <dbReference type="Rhea" id="RHEA:46608"/>
        <dbReference type="Rhea" id="RHEA-COMP:11060"/>
        <dbReference type="Rhea" id="RHEA-COMP:11605"/>
        <dbReference type="ChEBI" id="CHEBI:15378"/>
        <dbReference type="ChEBI" id="CHEBI:30013"/>
        <dbReference type="ChEBI" id="CHEBI:30616"/>
        <dbReference type="ChEBI" id="CHEBI:61977"/>
        <dbReference type="ChEBI" id="CHEBI:456216"/>
        <dbReference type="EC" id="2.7.11.1"/>
    </reaction>
</comment>
<keyword evidence="2" id="KW-0723">Serine/threonine-protein kinase</keyword>
<evidence type="ECO:0000313" key="11">
    <source>
        <dbReference type="Proteomes" id="UP000800200"/>
    </source>
</evidence>
<evidence type="ECO:0000259" key="9">
    <source>
        <dbReference type="PROSITE" id="PS50011"/>
    </source>
</evidence>
<organism evidence="10 11">
    <name type="scientific">Zopfia rhizophila CBS 207.26</name>
    <dbReference type="NCBI Taxonomy" id="1314779"/>
    <lineage>
        <taxon>Eukaryota</taxon>
        <taxon>Fungi</taxon>
        <taxon>Dikarya</taxon>
        <taxon>Ascomycota</taxon>
        <taxon>Pezizomycotina</taxon>
        <taxon>Dothideomycetes</taxon>
        <taxon>Dothideomycetes incertae sedis</taxon>
        <taxon>Zopfiaceae</taxon>
        <taxon>Zopfia</taxon>
    </lineage>
</organism>
<comment type="catalytic activity">
    <reaction evidence="8">
        <text>L-seryl-[protein] + ATP = O-phospho-L-seryl-[protein] + ADP + H(+)</text>
        <dbReference type="Rhea" id="RHEA:17989"/>
        <dbReference type="Rhea" id="RHEA-COMP:9863"/>
        <dbReference type="Rhea" id="RHEA-COMP:11604"/>
        <dbReference type="ChEBI" id="CHEBI:15378"/>
        <dbReference type="ChEBI" id="CHEBI:29999"/>
        <dbReference type="ChEBI" id="CHEBI:30616"/>
        <dbReference type="ChEBI" id="CHEBI:83421"/>
        <dbReference type="ChEBI" id="CHEBI:456216"/>
        <dbReference type="EC" id="2.7.11.1"/>
    </reaction>
</comment>
<sequence length="181" mass="20570">AIKIFDRKGPEKIEGTYAREIESEFRYMEMFREDPNIVQGISLLKEGDRFLMVMEYCPGSLIAKLERGRLEEREAERIFGSVLKAVRFIHSKGVAHRDLKAENVMICGDGMPKVGDFGSAVPFLDESGQILFSKDVEGTEPYLPPEINRLPAMPYNAALTDIWQLGILYVAMALRKLPWDI</sequence>
<feature type="non-terminal residue" evidence="10">
    <location>
        <position position="1"/>
    </location>
</feature>
<dbReference type="PROSITE" id="PS50011">
    <property type="entry name" value="PROTEIN_KINASE_DOM"/>
    <property type="match status" value="1"/>
</dbReference>
<keyword evidence="5 10" id="KW-0418">Kinase</keyword>
<dbReference type="PANTHER" id="PTHR43895">
    <property type="entry name" value="CALCIUM/CALMODULIN-DEPENDENT PROTEIN KINASE KINASE-RELATED"/>
    <property type="match status" value="1"/>
</dbReference>
<dbReference type="Pfam" id="PF00069">
    <property type="entry name" value="Pkinase"/>
    <property type="match status" value="1"/>
</dbReference>
<dbReference type="InterPro" id="IPR000719">
    <property type="entry name" value="Prot_kinase_dom"/>
</dbReference>
<evidence type="ECO:0000256" key="4">
    <source>
        <dbReference type="ARBA" id="ARBA00022741"/>
    </source>
</evidence>
<feature type="non-terminal residue" evidence="10">
    <location>
        <position position="181"/>
    </location>
</feature>
<dbReference type="EC" id="2.7.11.1" evidence="1"/>
<evidence type="ECO:0000256" key="3">
    <source>
        <dbReference type="ARBA" id="ARBA00022679"/>
    </source>
</evidence>
<dbReference type="SMART" id="SM00220">
    <property type="entry name" value="S_TKc"/>
    <property type="match status" value="1"/>
</dbReference>